<dbReference type="Pfam" id="PF24716">
    <property type="entry name" value="WapI"/>
    <property type="match status" value="1"/>
</dbReference>
<dbReference type="OrthoDB" id="6977913at2"/>
<dbReference type="EMBL" id="LT629972">
    <property type="protein sequence ID" value="SEI20103.1"/>
    <property type="molecule type" value="Genomic_DNA"/>
</dbReference>
<organism evidence="1 2">
    <name type="scientific">Pseudomonas asplenii</name>
    <dbReference type="NCBI Taxonomy" id="53407"/>
    <lineage>
        <taxon>Bacteria</taxon>
        <taxon>Pseudomonadati</taxon>
        <taxon>Pseudomonadota</taxon>
        <taxon>Gammaproteobacteria</taxon>
        <taxon>Pseudomonadales</taxon>
        <taxon>Pseudomonadaceae</taxon>
        <taxon>Pseudomonas</taxon>
    </lineage>
</organism>
<dbReference type="AlphaFoldDB" id="A0A1H6P2W6"/>
<sequence>MICIKKGGREFFLKVSRYEFFRGEREDLNWLFVKIGARLEDGLSWRAEGAYLQAGELVDFFEWLNLILSGSEVSRLEFVEGEVSFGYSLGEGFCVILDFSLHPKGDKYIYGCDSEYKIYFDLNELEFRRLSESVKKTIEEFPIRWG</sequence>
<protein>
    <submittedName>
        <fullName evidence="1">Uncharacterized protein</fullName>
    </submittedName>
</protein>
<name>A0A1H6P2W6_9PSED</name>
<evidence type="ECO:0000313" key="2">
    <source>
        <dbReference type="Proteomes" id="UP000182272"/>
    </source>
</evidence>
<proteinExistence type="predicted"/>
<dbReference type="Proteomes" id="UP000182272">
    <property type="component" value="Chromosome I"/>
</dbReference>
<dbReference type="RefSeq" id="WP_019362028.1">
    <property type="nucleotide sequence ID" value="NZ_LT629972.1"/>
</dbReference>
<evidence type="ECO:0000313" key="1">
    <source>
        <dbReference type="EMBL" id="SEI20103.1"/>
    </source>
</evidence>
<reference evidence="1 2" key="1">
    <citation type="submission" date="2016-10" db="EMBL/GenBank/DDBJ databases">
        <authorList>
            <person name="de Groot N.N."/>
        </authorList>
    </citation>
    <scope>NUCLEOTIDE SEQUENCE [LARGE SCALE GENOMIC DNA]</scope>
    <source>
        <strain evidence="1 2">LMG 2158</strain>
    </source>
</reference>
<accession>A0A1H6P2W6</accession>
<dbReference type="InterPro" id="IPR056510">
    <property type="entry name" value="WapI"/>
</dbReference>
<gene>
    <name evidence="1" type="ORF">SAMN05216581_4133</name>
</gene>